<evidence type="ECO:0000256" key="1">
    <source>
        <dbReference type="SAM" id="MobiDB-lite"/>
    </source>
</evidence>
<dbReference type="EMBL" id="HACG01037760">
    <property type="protein sequence ID" value="CEK84625.1"/>
    <property type="molecule type" value="Transcribed_RNA"/>
</dbReference>
<proteinExistence type="predicted"/>
<feature type="non-terminal residue" evidence="2">
    <location>
        <position position="225"/>
    </location>
</feature>
<feature type="non-terminal residue" evidence="2">
    <location>
        <position position="1"/>
    </location>
</feature>
<protein>
    <submittedName>
        <fullName evidence="2">Uncharacterized protein</fullName>
    </submittedName>
</protein>
<reference evidence="2" key="1">
    <citation type="submission" date="2014-12" db="EMBL/GenBank/DDBJ databases">
        <title>Insight into the proteome of Arion vulgaris.</title>
        <authorList>
            <person name="Aradska J."/>
            <person name="Bulat T."/>
            <person name="Smidak R."/>
            <person name="Sarate P."/>
            <person name="Gangsoo J."/>
            <person name="Sialana F."/>
            <person name="Bilban M."/>
            <person name="Lubec G."/>
        </authorList>
    </citation>
    <scope>NUCLEOTIDE SEQUENCE</scope>
    <source>
        <tissue evidence="2">Skin</tissue>
    </source>
</reference>
<evidence type="ECO:0000313" key="2">
    <source>
        <dbReference type="EMBL" id="CEK84625.1"/>
    </source>
</evidence>
<organism evidence="2">
    <name type="scientific">Arion vulgaris</name>
    <dbReference type="NCBI Taxonomy" id="1028688"/>
    <lineage>
        <taxon>Eukaryota</taxon>
        <taxon>Metazoa</taxon>
        <taxon>Spiralia</taxon>
        <taxon>Lophotrochozoa</taxon>
        <taxon>Mollusca</taxon>
        <taxon>Gastropoda</taxon>
        <taxon>Heterobranchia</taxon>
        <taxon>Euthyneura</taxon>
        <taxon>Panpulmonata</taxon>
        <taxon>Eupulmonata</taxon>
        <taxon>Stylommatophora</taxon>
        <taxon>Helicina</taxon>
        <taxon>Arionoidea</taxon>
        <taxon>Arionidae</taxon>
        <taxon>Arion</taxon>
    </lineage>
</organism>
<name>A0A0B7AXJ0_9EUPU</name>
<sequence>QISGLIAKFNSPDSNKKCEIATDIKHMPKKSHQLDIKAQPEVAKPLLTRQENLTVNLSRSGSNVSDNLSGGTEISDLHGEAENYAYCSDQGSDDTFHNSRISDIFSDDEDGCIKVDDLAGSVKPHKETKHGRGDTLLNDSSVDSGSDASSLTDDCQKTCEEASQAKPDDSFLCADNAGDRFSRISNTLEDSSPEGYYREKESSIDSQISDLDSEGLGCSIVSRES</sequence>
<feature type="compositionally biased region" description="Low complexity" evidence="1">
    <location>
        <begin position="139"/>
        <end position="150"/>
    </location>
</feature>
<feature type="region of interest" description="Disordered" evidence="1">
    <location>
        <begin position="123"/>
        <end position="153"/>
    </location>
</feature>
<dbReference type="AlphaFoldDB" id="A0A0B7AXJ0"/>
<gene>
    <name evidence="2" type="primary">ORF143661</name>
</gene>
<feature type="region of interest" description="Disordered" evidence="1">
    <location>
        <begin position="184"/>
        <end position="225"/>
    </location>
</feature>
<accession>A0A0B7AXJ0</accession>